<feature type="compositionally biased region" description="Basic and acidic residues" evidence="5">
    <location>
        <begin position="350"/>
        <end position="369"/>
    </location>
</feature>
<sequence length="548" mass="60158">MDRENMFINEDNITIMPSFRMGRHNELHGTNNASHQMQNFLSTPLWNNSVDQNDPFKSALSSMASSPANSNAAAAPPPPGGCTNDNIVVRELIGRLGSIYNSGEVSPQSYMNGNNRTNNSCYNTPLNSPPKLNLSMIDHQIRENLPNLQFPGNHFPAQSSLTQLTTDPGFAERAARYSCFAETNLGGLSGHQIHGLNESELQQRMENKMDYSGKLSRVSSNQSLVKISGSQAINAQENTDGDQKFSRLSRSSTPKKPEFGDSCENSSVSEQNPGGETGLNGHLNSKKRKSSSKGKGKDVPSSNSTQETNAATEINELSAKRSKSDGNENEKDGKPKGDENATNNSAGSGNKKEGKDNQKSTEPPKDYIHVRARRGQATDAHSLAERVRREKISQRMKFLQDLVPGCNKVTGKTVMLDEIINYVQSLQRQVEFLSMKLATIDPRMDVNLEGLLSKEMFQSCESAPSSTYALNNSAATYPFLFQSQQVQNLSINGALCHNIQHPPVEINKENTSQAATFFEDDLQSMIFGKSQAHDSQGEMPTGQMKVEQ</sequence>
<evidence type="ECO:0000256" key="5">
    <source>
        <dbReference type="SAM" id="MobiDB-lite"/>
    </source>
</evidence>
<feature type="compositionally biased region" description="Polar residues" evidence="5">
    <location>
        <begin position="303"/>
        <end position="312"/>
    </location>
</feature>
<keyword evidence="2" id="KW-0805">Transcription regulation</keyword>
<accession>A0AAV3P7U9</accession>
<feature type="compositionally biased region" description="Basic residues" evidence="5">
    <location>
        <begin position="284"/>
        <end position="294"/>
    </location>
</feature>
<dbReference type="CDD" id="cd18919">
    <property type="entry name" value="bHLH_AtBPE_like"/>
    <property type="match status" value="1"/>
</dbReference>
<protein>
    <recommendedName>
        <fullName evidence="6">BHLH domain-containing protein</fullName>
    </recommendedName>
</protein>
<dbReference type="Gene3D" id="4.10.280.10">
    <property type="entry name" value="Helix-loop-helix DNA-binding domain"/>
    <property type="match status" value="1"/>
</dbReference>
<gene>
    <name evidence="7" type="ORF">LIER_07380</name>
</gene>
<reference evidence="7 8" key="1">
    <citation type="submission" date="2024-01" db="EMBL/GenBank/DDBJ databases">
        <title>The complete chloroplast genome sequence of Lithospermum erythrorhizon: insights into the phylogenetic relationship among Boraginaceae species and the maternal lineages of purple gromwells.</title>
        <authorList>
            <person name="Okada T."/>
            <person name="Watanabe K."/>
        </authorList>
    </citation>
    <scope>NUCLEOTIDE SEQUENCE [LARGE SCALE GENOMIC DNA]</scope>
</reference>
<keyword evidence="4" id="KW-0539">Nucleus</keyword>
<dbReference type="FunFam" id="4.10.280.10:FF:000002">
    <property type="entry name" value="Basic helix-loop-helix transcription factor"/>
    <property type="match status" value="1"/>
</dbReference>
<keyword evidence="3" id="KW-0804">Transcription</keyword>
<dbReference type="Pfam" id="PF00010">
    <property type="entry name" value="HLH"/>
    <property type="match status" value="1"/>
</dbReference>
<dbReference type="SMART" id="SM00353">
    <property type="entry name" value="HLH"/>
    <property type="match status" value="1"/>
</dbReference>
<comment type="subcellular location">
    <subcellularLocation>
        <location evidence="1">Nucleus</location>
    </subcellularLocation>
</comment>
<dbReference type="GO" id="GO:0003700">
    <property type="term" value="F:DNA-binding transcription factor activity"/>
    <property type="evidence" value="ECO:0007669"/>
    <property type="project" value="TreeGrafter"/>
</dbReference>
<dbReference type="InterPro" id="IPR036638">
    <property type="entry name" value="HLH_DNA-bd_sf"/>
</dbReference>
<feature type="region of interest" description="Disordered" evidence="5">
    <location>
        <begin position="230"/>
        <end position="382"/>
    </location>
</feature>
<dbReference type="GO" id="GO:0005634">
    <property type="term" value="C:nucleus"/>
    <property type="evidence" value="ECO:0007669"/>
    <property type="project" value="UniProtKB-SubCell"/>
</dbReference>
<feature type="compositionally biased region" description="Low complexity" evidence="5">
    <location>
        <begin position="58"/>
        <end position="74"/>
    </location>
</feature>
<evidence type="ECO:0000313" key="8">
    <source>
        <dbReference type="Proteomes" id="UP001454036"/>
    </source>
</evidence>
<dbReference type="PROSITE" id="PS50888">
    <property type="entry name" value="BHLH"/>
    <property type="match status" value="1"/>
</dbReference>
<evidence type="ECO:0000313" key="7">
    <source>
        <dbReference type="EMBL" id="GAA0147757.1"/>
    </source>
</evidence>
<name>A0AAV3P7U9_LITER</name>
<evidence type="ECO:0000256" key="4">
    <source>
        <dbReference type="ARBA" id="ARBA00023242"/>
    </source>
</evidence>
<dbReference type="EMBL" id="BAABME010001132">
    <property type="protein sequence ID" value="GAA0147757.1"/>
    <property type="molecule type" value="Genomic_DNA"/>
</dbReference>
<evidence type="ECO:0000256" key="3">
    <source>
        <dbReference type="ARBA" id="ARBA00023163"/>
    </source>
</evidence>
<feature type="compositionally biased region" description="Basic and acidic residues" evidence="5">
    <location>
        <begin position="318"/>
        <end position="339"/>
    </location>
</feature>
<dbReference type="AlphaFoldDB" id="A0AAV3P7U9"/>
<keyword evidence="8" id="KW-1185">Reference proteome</keyword>
<dbReference type="InterPro" id="IPR024097">
    <property type="entry name" value="bHLH_ZIP_TF"/>
</dbReference>
<organism evidence="7 8">
    <name type="scientific">Lithospermum erythrorhizon</name>
    <name type="common">Purple gromwell</name>
    <name type="synonym">Lithospermum officinale var. erythrorhizon</name>
    <dbReference type="NCBI Taxonomy" id="34254"/>
    <lineage>
        <taxon>Eukaryota</taxon>
        <taxon>Viridiplantae</taxon>
        <taxon>Streptophyta</taxon>
        <taxon>Embryophyta</taxon>
        <taxon>Tracheophyta</taxon>
        <taxon>Spermatophyta</taxon>
        <taxon>Magnoliopsida</taxon>
        <taxon>eudicotyledons</taxon>
        <taxon>Gunneridae</taxon>
        <taxon>Pentapetalae</taxon>
        <taxon>asterids</taxon>
        <taxon>lamiids</taxon>
        <taxon>Boraginales</taxon>
        <taxon>Boraginaceae</taxon>
        <taxon>Boraginoideae</taxon>
        <taxon>Lithospermeae</taxon>
        <taxon>Lithospermum</taxon>
    </lineage>
</organism>
<dbReference type="SUPFAM" id="SSF47459">
    <property type="entry name" value="HLH, helix-loop-helix DNA-binding domain"/>
    <property type="match status" value="1"/>
</dbReference>
<feature type="region of interest" description="Disordered" evidence="5">
    <location>
        <begin position="57"/>
        <end position="82"/>
    </location>
</feature>
<evidence type="ECO:0000259" key="6">
    <source>
        <dbReference type="PROSITE" id="PS50888"/>
    </source>
</evidence>
<dbReference type="PANTHER" id="PTHR12565:SF184">
    <property type="entry name" value="BHLH TRANSCRIPTION FACTOR"/>
    <property type="match status" value="1"/>
</dbReference>
<proteinExistence type="predicted"/>
<feature type="compositionally biased region" description="Polar residues" evidence="5">
    <location>
        <begin position="263"/>
        <end position="274"/>
    </location>
</feature>
<dbReference type="InterPro" id="IPR011598">
    <property type="entry name" value="bHLH_dom"/>
</dbReference>
<dbReference type="GO" id="GO:0046983">
    <property type="term" value="F:protein dimerization activity"/>
    <property type="evidence" value="ECO:0007669"/>
    <property type="project" value="InterPro"/>
</dbReference>
<comment type="caution">
    <text evidence="7">The sequence shown here is derived from an EMBL/GenBank/DDBJ whole genome shotgun (WGS) entry which is preliminary data.</text>
</comment>
<feature type="domain" description="BHLH" evidence="6">
    <location>
        <begin position="376"/>
        <end position="426"/>
    </location>
</feature>
<evidence type="ECO:0000256" key="2">
    <source>
        <dbReference type="ARBA" id="ARBA00023015"/>
    </source>
</evidence>
<dbReference type="Proteomes" id="UP001454036">
    <property type="component" value="Unassembled WGS sequence"/>
</dbReference>
<dbReference type="PANTHER" id="PTHR12565">
    <property type="entry name" value="STEROL REGULATORY ELEMENT-BINDING PROTEIN"/>
    <property type="match status" value="1"/>
</dbReference>
<evidence type="ECO:0000256" key="1">
    <source>
        <dbReference type="ARBA" id="ARBA00004123"/>
    </source>
</evidence>